<keyword evidence="1" id="KW-0547">Nucleotide-binding</keyword>
<dbReference type="Gene3D" id="3.40.50.300">
    <property type="entry name" value="P-loop containing nucleotide triphosphate hydrolases"/>
    <property type="match status" value="1"/>
</dbReference>
<comment type="caution">
    <text evidence="1">The sequence shown here is derived from an EMBL/GenBank/DDBJ whole genome shotgun (WGS) entry which is preliminary data.</text>
</comment>
<evidence type="ECO:0000313" key="1">
    <source>
        <dbReference type="EMBL" id="NEX90409.1"/>
    </source>
</evidence>
<keyword evidence="1" id="KW-0067">ATP-binding</keyword>
<accession>A0ABX0D2E3</accession>
<dbReference type="Proteomes" id="UP000472827">
    <property type="component" value="Unassembled WGS sequence"/>
</dbReference>
<dbReference type="RefSeq" id="WP_163137796.1">
    <property type="nucleotide sequence ID" value="NZ_JAAILA010000031.1"/>
</dbReference>
<reference evidence="1 2" key="1">
    <citation type="submission" date="2020-02" db="EMBL/GenBank/DDBJ databases">
        <title>Genome sequencing of Aeromonas rivipollensis.</title>
        <authorList>
            <person name="Fono-Tamo Ubani E.K."/>
            <person name="Lekota K.E."/>
        </authorList>
    </citation>
    <scope>NUCLEOTIDE SEQUENCE [LARGE SCALE GENOMIC DNA]</scope>
    <source>
        <strain evidence="1 2">G78</strain>
    </source>
</reference>
<dbReference type="InterPro" id="IPR027417">
    <property type="entry name" value="P-loop_NTPase"/>
</dbReference>
<dbReference type="GO" id="GO:0005524">
    <property type="term" value="F:ATP binding"/>
    <property type="evidence" value="ECO:0007669"/>
    <property type="project" value="UniProtKB-KW"/>
</dbReference>
<gene>
    <name evidence="1" type="ORF">G4923_17200</name>
</gene>
<evidence type="ECO:0000313" key="2">
    <source>
        <dbReference type="Proteomes" id="UP000472827"/>
    </source>
</evidence>
<proteinExistence type="predicted"/>
<dbReference type="SUPFAM" id="SSF52540">
    <property type="entry name" value="P-loop containing nucleoside triphosphate hydrolases"/>
    <property type="match status" value="1"/>
</dbReference>
<dbReference type="EMBL" id="JAAILA010000031">
    <property type="protein sequence ID" value="NEX90409.1"/>
    <property type="molecule type" value="Genomic_DNA"/>
</dbReference>
<protein>
    <submittedName>
        <fullName evidence="1">ATP-binding protein</fullName>
    </submittedName>
</protein>
<sequence length="1450" mass="167215">MIERTFHDIDEEQVVDADKQNFLIQLGWSDGVTWEELLRSKRILLISEAGAGKTHECKEQARHLAAAGEAAFFVELASLASSNLRDLLSYEDEECFDLWLASKFEVATFFLDSYDELQLTRGSFEQALNRFVKDINGQINLGRVRVVVTTRPIPFDGQLVRSKLPVPPQIKLQSTEEKEREFASMALGEHMPISSGQSNEESIPEWRTVALMPLSNPQIAEFAELQGVKNTAELLSDIERQNAFEFARRPQDLIELCADWRAGFQLRTHRQQVEASIRIKLKPRDREDRGELTELSIDKAIEGASRLALAMWLTRRLTIRHSAKADNVQQGEAALDPAIILSDWTQDERKTLLERPLFGFASYGRVRFHHRSVSEFLAAKRLHEMRNNGMSLRALKRLLFIETKGNTIVLPSKRALAGWLASLNDDIFQAIRDYEPTLLLDEGDPASLTLAQRKQALGAYVQRYGRGGRRGLHTPSIQIKRFATPELTDEINLQWQQGIENHEVRCVLLELIERGVIFGSSDLVYSVATDSMLVEVERIYAIHALQALNDPRLGEIAALMVSQHPDWPDEIVREAILALFPSYLSVAQLCQSLGWLQWKKRSVSNLSWRLPSLIKNAPLVMSQLEDLREKLVNLISDRLQWRQEQWPHMVSPRQYLSSTLAAVCIRGLDHQCSEQWIHACVLALRLRQHEYDDDKIHKELSQRINELDSKNRKQVFWAIDALVQSLCPIDDTWKRVVEIIPYDSLINFTVQLDRAWVVSDLQGKDKPFFERQMLMHVALYLLRISPIDLRPLVIDCPDFILYLDEIMKPSTFDIKHERARREEAIRDKRRERKAAKNRASWVMLHREISECPDKNFSDERCKNLAWDLFRVMISGSDDSNLSGWNRSFLESHFGETVTDWLRTIFMECWREHLPTLICERPEDQRSTYFDLWRFGLAGLYAEAEGPNWASQLTYEEAMRAARYSLLELNELPSWIYDLVKQHPSAISEVFGKELDWVLSTSANEIHHSMLLQRLHNAPDPVTILFIPRMIAWLSEIKPIVADEFQLSSLTSRYSRVIELILKYGDIDQKAQLCSMAQEYISKKLLEPAMLLWLSTLIRLNPELGVDVLEEKLREIEPEPLSKAVEWFTKLFNERHDGINVRNNDFTPELLLRLARLAYQHIRRQDDAEHEGCYTPDMRDNAEYARNAILTALLESQGEEGWQVKHDMAIDPLFSHFKDRILALAQEAWAKEIDSVLLDEQQCRELEHKGELPLTTNAAMFTLLRDRLADLDELLNSDESPRELWAEIHQEKLMRRAIAQELQHAANGLYKVVQEAVTADEKETDIRLCSLASNYEAVIELKIEDGNRWSANVLRETIGEQLAIKYLSLETRCSGALVITISKNRYWQHPDSGERIGLEELKELLDDEARRVEREMGGAVSLTIHVLDLRPRLLTEKQSRSGVMKKRVNPA</sequence>
<name>A0ABX0D2E3_9GAMM</name>
<keyword evidence="2" id="KW-1185">Reference proteome</keyword>
<organism evidence="1 2">
    <name type="scientific">Aeromonas rivipollensis</name>
    <dbReference type="NCBI Taxonomy" id="948519"/>
    <lineage>
        <taxon>Bacteria</taxon>
        <taxon>Pseudomonadati</taxon>
        <taxon>Pseudomonadota</taxon>
        <taxon>Gammaproteobacteria</taxon>
        <taxon>Aeromonadales</taxon>
        <taxon>Aeromonadaceae</taxon>
        <taxon>Aeromonas</taxon>
    </lineage>
</organism>